<evidence type="ECO:0000313" key="2">
    <source>
        <dbReference type="EMBL" id="CAH2220810.1"/>
    </source>
</evidence>
<feature type="non-terminal residue" evidence="2">
    <location>
        <position position="71"/>
    </location>
</feature>
<organism evidence="2 3">
    <name type="scientific">Pelobates cultripes</name>
    <name type="common">Western spadefoot toad</name>
    <dbReference type="NCBI Taxonomy" id="61616"/>
    <lineage>
        <taxon>Eukaryota</taxon>
        <taxon>Metazoa</taxon>
        <taxon>Chordata</taxon>
        <taxon>Craniata</taxon>
        <taxon>Vertebrata</taxon>
        <taxon>Euteleostomi</taxon>
        <taxon>Amphibia</taxon>
        <taxon>Batrachia</taxon>
        <taxon>Anura</taxon>
        <taxon>Pelobatoidea</taxon>
        <taxon>Pelobatidae</taxon>
        <taxon>Pelobates</taxon>
    </lineage>
</organism>
<dbReference type="EMBL" id="OW240912">
    <property type="protein sequence ID" value="CAH2220810.1"/>
    <property type="molecule type" value="Genomic_DNA"/>
</dbReference>
<evidence type="ECO:0000313" key="3">
    <source>
        <dbReference type="Proteomes" id="UP001295444"/>
    </source>
</evidence>
<protein>
    <submittedName>
        <fullName evidence="2">Uncharacterized protein</fullName>
    </submittedName>
</protein>
<dbReference type="Proteomes" id="UP001295444">
    <property type="component" value="Chromosome 01"/>
</dbReference>
<sequence length="71" mass="7575">GTSGDATATLTSAEDPEPLLQKFGLSPRTRATAAETPAETPKNNREPTTSSTLESQQRFNSSTKQAQPTLR</sequence>
<feature type="compositionally biased region" description="Low complexity" evidence="1">
    <location>
        <begin position="27"/>
        <end position="41"/>
    </location>
</feature>
<name>A0AAD1VLK9_PELCU</name>
<reference evidence="2" key="1">
    <citation type="submission" date="2022-03" db="EMBL/GenBank/DDBJ databases">
        <authorList>
            <person name="Alioto T."/>
            <person name="Alioto T."/>
            <person name="Gomez Garrido J."/>
        </authorList>
    </citation>
    <scope>NUCLEOTIDE SEQUENCE</scope>
</reference>
<proteinExistence type="predicted"/>
<feature type="region of interest" description="Disordered" evidence="1">
    <location>
        <begin position="1"/>
        <end position="71"/>
    </location>
</feature>
<feature type="compositionally biased region" description="Polar residues" evidence="1">
    <location>
        <begin position="46"/>
        <end position="71"/>
    </location>
</feature>
<evidence type="ECO:0000256" key="1">
    <source>
        <dbReference type="SAM" id="MobiDB-lite"/>
    </source>
</evidence>
<dbReference type="AlphaFoldDB" id="A0AAD1VLK9"/>
<feature type="compositionally biased region" description="Polar residues" evidence="1">
    <location>
        <begin position="1"/>
        <end position="12"/>
    </location>
</feature>
<keyword evidence="3" id="KW-1185">Reference proteome</keyword>
<gene>
    <name evidence="2" type="ORF">PECUL_23A001676</name>
</gene>
<feature type="non-terminal residue" evidence="2">
    <location>
        <position position="1"/>
    </location>
</feature>
<accession>A0AAD1VLK9</accession>